<dbReference type="AlphaFoldDB" id="A0A852WFL8"/>
<comment type="caution">
    <text evidence="1">The sequence shown here is derived from an EMBL/GenBank/DDBJ whole genome shotgun (WGS) entry which is preliminary data.</text>
</comment>
<evidence type="ECO:0000313" key="2">
    <source>
        <dbReference type="Proteomes" id="UP000573599"/>
    </source>
</evidence>
<dbReference type="RefSeq" id="WP_179422076.1">
    <property type="nucleotide sequence ID" value="NZ_JACCAB010000001.1"/>
</dbReference>
<dbReference type="Proteomes" id="UP000573599">
    <property type="component" value="Unassembled WGS sequence"/>
</dbReference>
<name>A0A852WFL8_9MICO</name>
<dbReference type="EMBL" id="JACCAB010000001">
    <property type="protein sequence ID" value="NYG07778.1"/>
    <property type="molecule type" value="Genomic_DNA"/>
</dbReference>
<keyword evidence="2" id="KW-1185">Reference proteome</keyword>
<gene>
    <name evidence="1" type="ORF">BJ986_002265</name>
</gene>
<reference evidence="1 2" key="1">
    <citation type="submission" date="2020-07" db="EMBL/GenBank/DDBJ databases">
        <title>Sequencing the genomes of 1000 actinobacteria strains.</title>
        <authorList>
            <person name="Klenk H.-P."/>
        </authorList>
    </citation>
    <scope>NUCLEOTIDE SEQUENCE [LARGE SCALE GENOMIC DNA]</scope>
    <source>
        <strain evidence="1 2">DSM 23987</strain>
    </source>
</reference>
<accession>A0A852WFL8</accession>
<sequence length="100" mass="10940">MSLHSENGLYVVAEFRDDGALEISGQDLSGAMGWEEYEYVITVLPDDLPTLAAALGGQPGADVMEIIYAKRRVIMARGEEAWLRDHGIPTEFCSRIEPAG</sequence>
<protein>
    <submittedName>
        <fullName evidence="1">Uncharacterized protein</fullName>
    </submittedName>
</protein>
<evidence type="ECO:0000313" key="1">
    <source>
        <dbReference type="EMBL" id="NYG07778.1"/>
    </source>
</evidence>
<proteinExistence type="predicted"/>
<organism evidence="1 2">
    <name type="scientific">Pedococcus badiiscoriae</name>
    <dbReference type="NCBI Taxonomy" id="642776"/>
    <lineage>
        <taxon>Bacteria</taxon>
        <taxon>Bacillati</taxon>
        <taxon>Actinomycetota</taxon>
        <taxon>Actinomycetes</taxon>
        <taxon>Micrococcales</taxon>
        <taxon>Intrasporangiaceae</taxon>
        <taxon>Pedococcus</taxon>
    </lineage>
</organism>